<dbReference type="EMBL" id="JAWXYG010000006">
    <property type="protein sequence ID" value="KAK4270068.1"/>
    <property type="molecule type" value="Genomic_DNA"/>
</dbReference>
<keyword evidence="4" id="KW-0804">Transcription</keyword>
<accession>A0AAE1MQE0</accession>
<evidence type="ECO:0000313" key="7">
    <source>
        <dbReference type="EMBL" id="KAK4270068.1"/>
    </source>
</evidence>
<organism evidence="7 8">
    <name type="scientific">Acacia crassicarpa</name>
    <name type="common">northern wattle</name>
    <dbReference type="NCBI Taxonomy" id="499986"/>
    <lineage>
        <taxon>Eukaryota</taxon>
        <taxon>Viridiplantae</taxon>
        <taxon>Streptophyta</taxon>
        <taxon>Embryophyta</taxon>
        <taxon>Tracheophyta</taxon>
        <taxon>Spermatophyta</taxon>
        <taxon>Magnoliopsida</taxon>
        <taxon>eudicotyledons</taxon>
        <taxon>Gunneridae</taxon>
        <taxon>Pentapetalae</taxon>
        <taxon>rosids</taxon>
        <taxon>fabids</taxon>
        <taxon>Fabales</taxon>
        <taxon>Fabaceae</taxon>
        <taxon>Caesalpinioideae</taxon>
        <taxon>mimosoid clade</taxon>
        <taxon>Acacieae</taxon>
        <taxon>Acacia</taxon>
    </lineage>
</organism>
<dbReference type="SMART" id="SM01019">
    <property type="entry name" value="B3"/>
    <property type="match status" value="2"/>
</dbReference>
<gene>
    <name evidence="7" type="ORF">QN277_023152</name>
</gene>
<feature type="domain" description="TF-B3" evidence="6">
    <location>
        <begin position="5"/>
        <end position="98"/>
    </location>
</feature>
<dbReference type="GO" id="GO:0005634">
    <property type="term" value="C:nucleus"/>
    <property type="evidence" value="ECO:0007669"/>
    <property type="project" value="UniProtKB-SubCell"/>
</dbReference>
<evidence type="ECO:0000256" key="5">
    <source>
        <dbReference type="ARBA" id="ARBA00023242"/>
    </source>
</evidence>
<proteinExistence type="predicted"/>
<evidence type="ECO:0000256" key="3">
    <source>
        <dbReference type="ARBA" id="ARBA00023125"/>
    </source>
</evidence>
<dbReference type="PROSITE" id="PS50863">
    <property type="entry name" value="B3"/>
    <property type="match status" value="2"/>
</dbReference>
<evidence type="ECO:0000259" key="6">
    <source>
        <dbReference type="PROSITE" id="PS50863"/>
    </source>
</evidence>
<keyword evidence="8" id="KW-1185">Reference proteome</keyword>
<evidence type="ECO:0000256" key="2">
    <source>
        <dbReference type="ARBA" id="ARBA00023015"/>
    </source>
</evidence>
<dbReference type="Gene3D" id="2.40.330.10">
    <property type="entry name" value="DNA-binding pseudobarrel domain"/>
    <property type="match status" value="2"/>
</dbReference>
<comment type="caution">
    <text evidence="7">The sequence shown here is derived from an EMBL/GenBank/DDBJ whole genome shotgun (WGS) entry which is preliminary data.</text>
</comment>
<dbReference type="InterPro" id="IPR015300">
    <property type="entry name" value="DNA-bd_pseudobarrel_sf"/>
</dbReference>
<dbReference type="InterPro" id="IPR039218">
    <property type="entry name" value="REM_fam"/>
</dbReference>
<comment type="subcellular location">
    <subcellularLocation>
        <location evidence="1">Nucleus</location>
    </subcellularLocation>
</comment>
<keyword evidence="2" id="KW-0805">Transcription regulation</keyword>
<keyword evidence="5" id="KW-0539">Nucleus</keyword>
<evidence type="ECO:0000313" key="8">
    <source>
        <dbReference type="Proteomes" id="UP001293593"/>
    </source>
</evidence>
<dbReference type="InterPro" id="IPR003340">
    <property type="entry name" value="B3_DNA-bd"/>
</dbReference>
<dbReference type="PANTHER" id="PTHR31674">
    <property type="entry name" value="B3 DOMAIN-CONTAINING PROTEIN REM-LIKE 3-RELATED"/>
    <property type="match status" value="1"/>
</dbReference>
<keyword evidence="3" id="KW-0238">DNA-binding</keyword>
<dbReference type="Pfam" id="PF02362">
    <property type="entry name" value="B3"/>
    <property type="match status" value="2"/>
</dbReference>
<dbReference type="Proteomes" id="UP001293593">
    <property type="component" value="Unassembled WGS sequence"/>
</dbReference>
<sequence>MEPINPSFFKILINHFSTRLQIPPSFMITFGEVIPNQTILEAFGKNVEVKVEKIGERLYFSNGWSKFVKANNLELGDFLLFKYFPDHSKFKVTVYGKTCCVKQFNNVARERCSEPVKVKQGRKRKLQVDTEGFVEAKRMKSEFYSTEVIKIDSDSSSSDDDDDHETEFTSENPFFQVQLPFSYIAGNYLYIPARFFSEHMMKESKKVRFEISRRSWNMKLRVTQRRSGAKVATISNGWKRFVEELHLQVGDVCFFELIKTVDPDFVFIVHVYRRDRENSKFV</sequence>
<dbReference type="CDD" id="cd10017">
    <property type="entry name" value="B3_DNA"/>
    <property type="match status" value="2"/>
</dbReference>
<name>A0AAE1MQE0_9FABA</name>
<feature type="domain" description="TF-B3" evidence="6">
    <location>
        <begin position="174"/>
        <end position="275"/>
    </location>
</feature>
<dbReference type="AlphaFoldDB" id="A0AAE1MQE0"/>
<reference evidence="7" key="1">
    <citation type="submission" date="2023-10" db="EMBL/GenBank/DDBJ databases">
        <title>Chromosome-level genome of the transformable northern wattle, Acacia crassicarpa.</title>
        <authorList>
            <person name="Massaro I."/>
            <person name="Sinha N.R."/>
            <person name="Poethig S."/>
            <person name="Leichty A.R."/>
        </authorList>
    </citation>
    <scope>NUCLEOTIDE SEQUENCE</scope>
    <source>
        <strain evidence="7">Acra3RX</strain>
        <tissue evidence="7">Leaf</tissue>
    </source>
</reference>
<evidence type="ECO:0000256" key="4">
    <source>
        <dbReference type="ARBA" id="ARBA00023163"/>
    </source>
</evidence>
<dbReference type="PANTHER" id="PTHR31674:SF25">
    <property type="entry name" value="B3 DOMAIN-CONTAINING TRANSCRIPTION FACTOR VRN1-LIKE"/>
    <property type="match status" value="1"/>
</dbReference>
<protein>
    <recommendedName>
        <fullName evidence="6">TF-B3 domain-containing protein</fullName>
    </recommendedName>
</protein>
<dbReference type="SUPFAM" id="SSF101936">
    <property type="entry name" value="DNA-binding pseudobarrel domain"/>
    <property type="match status" value="2"/>
</dbReference>
<dbReference type="GO" id="GO:0003677">
    <property type="term" value="F:DNA binding"/>
    <property type="evidence" value="ECO:0007669"/>
    <property type="project" value="UniProtKB-KW"/>
</dbReference>
<evidence type="ECO:0000256" key="1">
    <source>
        <dbReference type="ARBA" id="ARBA00004123"/>
    </source>
</evidence>